<evidence type="ECO:0000313" key="4">
    <source>
        <dbReference type="EMBL" id="RCH80303.1"/>
    </source>
</evidence>
<dbReference type="STRING" id="4846.A0A367IRK6"/>
<feature type="compositionally biased region" description="Polar residues" evidence="2">
    <location>
        <begin position="338"/>
        <end position="347"/>
    </location>
</feature>
<reference evidence="4 5" key="1">
    <citation type="journal article" date="2018" name="G3 (Bethesda)">
        <title>Phylogenetic and Phylogenomic Definition of Rhizopus Species.</title>
        <authorList>
            <person name="Gryganskyi A.P."/>
            <person name="Golan J."/>
            <person name="Dolatabadi S."/>
            <person name="Mondo S."/>
            <person name="Robb S."/>
            <person name="Idnurm A."/>
            <person name="Muszewska A."/>
            <person name="Steczkiewicz K."/>
            <person name="Masonjones S."/>
            <person name="Liao H.L."/>
            <person name="Gajdeczka M.T."/>
            <person name="Anike F."/>
            <person name="Vuek A."/>
            <person name="Anishchenko I.M."/>
            <person name="Voigt K."/>
            <person name="de Hoog G.S."/>
            <person name="Smith M.E."/>
            <person name="Heitman J."/>
            <person name="Vilgalys R."/>
            <person name="Stajich J.E."/>
        </authorList>
    </citation>
    <scope>NUCLEOTIDE SEQUENCE [LARGE SCALE GENOMIC DNA]</scope>
    <source>
        <strain evidence="4 5">LSU 92-RS-03</strain>
    </source>
</reference>
<dbReference type="OrthoDB" id="8062037at2759"/>
<dbReference type="GO" id="GO:0008270">
    <property type="term" value="F:zinc ion binding"/>
    <property type="evidence" value="ECO:0007669"/>
    <property type="project" value="UniProtKB-KW"/>
</dbReference>
<feature type="compositionally biased region" description="Acidic residues" evidence="2">
    <location>
        <begin position="320"/>
        <end position="330"/>
    </location>
</feature>
<feature type="region of interest" description="Disordered" evidence="2">
    <location>
        <begin position="297"/>
        <end position="347"/>
    </location>
</feature>
<feature type="compositionally biased region" description="Basic and acidic residues" evidence="2">
    <location>
        <begin position="309"/>
        <end position="319"/>
    </location>
</feature>
<feature type="compositionally biased region" description="Polar residues" evidence="2">
    <location>
        <begin position="464"/>
        <end position="485"/>
    </location>
</feature>
<feature type="region of interest" description="Disordered" evidence="2">
    <location>
        <begin position="198"/>
        <end position="222"/>
    </location>
</feature>
<dbReference type="EMBL" id="PJQM01006073">
    <property type="protein sequence ID" value="RCH80303.1"/>
    <property type="molecule type" value="Genomic_DNA"/>
</dbReference>
<comment type="caution">
    <text evidence="4">The sequence shown here is derived from an EMBL/GenBank/DDBJ whole genome shotgun (WGS) entry which is preliminary data.</text>
</comment>
<dbReference type="Proteomes" id="UP000253551">
    <property type="component" value="Unassembled WGS sequence"/>
</dbReference>
<dbReference type="AlphaFoldDB" id="A0A367IRK6"/>
<feature type="compositionally biased region" description="Polar residues" evidence="2">
    <location>
        <begin position="38"/>
        <end position="57"/>
    </location>
</feature>
<sequence>MGQRQSSPQQQEEQPPPPPPPPPPPQRGNSRERVIRPSSRTQVERTNPIQETSTPNIQLIPVNDNQRREQRRQRRAARREQRLQREEQEMQGRSSPPVTMANVTNVTNANTSTSLSPFARMLAQVISEAVVTSFRSGQIPLGPQTESNEENNHRNIRQQLTMHLSPELFQQMEPDSDENSFMRFMRLPVVVTHVAANESPTTGDNVNSEGHLTSGDDSQINELGSSFRTERHSVATVETVNAVENERNSSGQPTTPLASMMNNNESEATRILMLPVFLYGIRSSHHVGIGTIFSESLEEVQPQRRQSQRIRERLQRERQDEDDTEVENQQEEERPRDSQTNSGPSSGQWTVYIISGNSVENIMSEHNPTYEELLDLASIVGPARRMTVSQEAIDSHVPIVKYTQQVKQSIIGNSEGCQVCLNTYQFEEDIRILVCHHGFHKECIDKWLTEGQNQCPLCRKVPVPSSNRTSSRTSIHENNSANSGTNNSVNNSADSNNNS</sequence>
<keyword evidence="1" id="KW-0862">Zinc</keyword>
<keyword evidence="1" id="KW-0479">Metal-binding</keyword>
<protein>
    <recommendedName>
        <fullName evidence="3">RING-type domain-containing protein</fullName>
    </recommendedName>
</protein>
<evidence type="ECO:0000259" key="3">
    <source>
        <dbReference type="PROSITE" id="PS50089"/>
    </source>
</evidence>
<feature type="compositionally biased region" description="Low complexity" evidence="2">
    <location>
        <begin position="1"/>
        <end position="13"/>
    </location>
</feature>
<gene>
    <name evidence="4" type="ORF">CU098_000802</name>
</gene>
<feature type="domain" description="RING-type" evidence="3">
    <location>
        <begin position="417"/>
        <end position="459"/>
    </location>
</feature>
<keyword evidence="1" id="KW-0863">Zinc-finger</keyword>
<feature type="region of interest" description="Disordered" evidence="2">
    <location>
        <begin position="462"/>
        <end position="499"/>
    </location>
</feature>
<dbReference type="InterPro" id="IPR013083">
    <property type="entry name" value="Znf_RING/FYVE/PHD"/>
</dbReference>
<evidence type="ECO:0000313" key="5">
    <source>
        <dbReference type="Proteomes" id="UP000253551"/>
    </source>
</evidence>
<dbReference type="Gene3D" id="3.30.40.10">
    <property type="entry name" value="Zinc/RING finger domain, C3HC4 (zinc finger)"/>
    <property type="match status" value="1"/>
</dbReference>
<dbReference type="InterPro" id="IPR001841">
    <property type="entry name" value="Znf_RING"/>
</dbReference>
<organism evidence="4 5">
    <name type="scientific">Rhizopus stolonifer</name>
    <name type="common">Rhizopus nigricans</name>
    <dbReference type="NCBI Taxonomy" id="4846"/>
    <lineage>
        <taxon>Eukaryota</taxon>
        <taxon>Fungi</taxon>
        <taxon>Fungi incertae sedis</taxon>
        <taxon>Mucoromycota</taxon>
        <taxon>Mucoromycotina</taxon>
        <taxon>Mucoromycetes</taxon>
        <taxon>Mucorales</taxon>
        <taxon>Mucorineae</taxon>
        <taxon>Rhizopodaceae</taxon>
        <taxon>Rhizopus</taxon>
    </lineage>
</organism>
<feature type="compositionally biased region" description="Basic and acidic residues" evidence="2">
    <location>
        <begin position="78"/>
        <end position="90"/>
    </location>
</feature>
<dbReference type="PANTHER" id="PTHR47662">
    <property type="entry name" value="RING-TYPE DOMAIN-CONTAINING PROTEIN"/>
    <property type="match status" value="1"/>
</dbReference>
<dbReference type="SMART" id="SM00184">
    <property type="entry name" value="RING"/>
    <property type="match status" value="1"/>
</dbReference>
<keyword evidence="5" id="KW-1185">Reference proteome</keyword>
<dbReference type="PANTHER" id="PTHR47662:SF1">
    <property type="entry name" value="RING-TYPE DOMAIN-CONTAINING PROTEIN"/>
    <property type="match status" value="1"/>
</dbReference>
<name>A0A367IRK6_RHIST</name>
<evidence type="ECO:0000256" key="1">
    <source>
        <dbReference type="PROSITE-ProRule" id="PRU00175"/>
    </source>
</evidence>
<proteinExistence type="predicted"/>
<feature type="compositionally biased region" description="Pro residues" evidence="2">
    <location>
        <begin position="14"/>
        <end position="26"/>
    </location>
</feature>
<dbReference type="PROSITE" id="PS50089">
    <property type="entry name" value="ZF_RING_2"/>
    <property type="match status" value="1"/>
</dbReference>
<dbReference type="SUPFAM" id="SSF101447">
    <property type="entry name" value="Formin homology 2 domain (FH2 domain)"/>
    <property type="match status" value="1"/>
</dbReference>
<dbReference type="Pfam" id="PF13639">
    <property type="entry name" value="zf-RING_2"/>
    <property type="match status" value="1"/>
</dbReference>
<accession>A0A367IRK6</accession>
<feature type="compositionally biased region" description="Low complexity" evidence="2">
    <location>
        <begin position="486"/>
        <end position="499"/>
    </location>
</feature>
<dbReference type="SUPFAM" id="SSF57850">
    <property type="entry name" value="RING/U-box"/>
    <property type="match status" value="1"/>
</dbReference>
<evidence type="ECO:0000256" key="2">
    <source>
        <dbReference type="SAM" id="MobiDB-lite"/>
    </source>
</evidence>
<feature type="region of interest" description="Disordered" evidence="2">
    <location>
        <begin position="1"/>
        <end position="101"/>
    </location>
</feature>